<evidence type="ECO:0000256" key="2">
    <source>
        <dbReference type="ARBA" id="ARBA00022679"/>
    </source>
</evidence>
<comment type="caution">
    <text evidence="10">The sequence shown here is derived from an EMBL/GenBank/DDBJ whole genome shotgun (WGS) entry which is preliminary data.</text>
</comment>
<feature type="compositionally biased region" description="Polar residues" evidence="8">
    <location>
        <begin position="56"/>
        <end position="70"/>
    </location>
</feature>
<feature type="binding site" evidence="7">
    <location>
        <position position="273"/>
    </location>
    <ligand>
        <name>GTP</name>
        <dbReference type="ChEBI" id="CHEBI:37565"/>
    </ligand>
</feature>
<dbReference type="GO" id="GO:0046899">
    <property type="term" value="F:nucleoside triphosphate adenylate kinase activity"/>
    <property type="evidence" value="ECO:0007669"/>
    <property type="project" value="UniProtKB-UniRule"/>
</dbReference>
<dbReference type="AlphaFoldDB" id="A0A9W8L5H5"/>
<dbReference type="InterPro" id="IPR033690">
    <property type="entry name" value="Adenylat_kinase_CS"/>
</dbReference>
<comment type="subcellular location">
    <subcellularLocation>
        <location evidence="1 7">Mitochondrion matrix</location>
    </subcellularLocation>
</comment>
<dbReference type="GO" id="GO:0046041">
    <property type="term" value="P:ITP metabolic process"/>
    <property type="evidence" value="ECO:0007669"/>
    <property type="project" value="UniProtKB-UniRule"/>
</dbReference>
<comment type="catalytic activity">
    <reaction evidence="7">
        <text>a ribonucleoside 5'-triphosphate + AMP = a ribonucleoside 5'-diphosphate + ADP</text>
        <dbReference type="Rhea" id="RHEA:13749"/>
        <dbReference type="ChEBI" id="CHEBI:57930"/>
        <dbReference type="ChEBI" id="CHEBI:61557"/>
        <dbReference type="ChEBI" id="CHEBI:456215"/>
        <dbReference type="ChEBI" id="CHEBI:456216"/>
        <dbReference type="EC" id="2.7.4.10"/>
    </reaction>
</comment>
<feature type="binding site" evidence="7">
    <location>
        <begin position="209"/>
        <end position="210"/>
    </location>
    <ligand>
        <name>GTP</name>
        <dbReference type="ChEBI" id="CHEBI:37565"/>
    </ligand>
</feature>
<dbReference type="EC" id="2.7.4.10" evidence="7"/>
<dbReference type="Pfam" id="PF00406">
    <property type="entry name" value="ADK"/>
    <property type="match status" value="1"/>
</dbReference>
<comment type="domain">
    <text evidence="7">Consists of three domains, a large central CORE domain and two small peripheral domains, NMPbind and LID, which undergo movements during catalysis. The LID domain closes over the site of phosphoryl transfer upon GTP binding. Assembling and dissambling the active center during each catalytic cycle provides an effective means to prevent GTP hydrolysis.</text>
</comment>
<feature type="region of interest" description="LID" evidence="7">
    <location>
        <begin position="199"/>
        <end position="236"/>
    </location>
</feature>
<feature type="compositionally biased region" description="Basic and acidic residues" evidence="8">
    <location>
        <begin position="221"/>
        <end position="239"/>
    </location>
</feature>
<dbReference type="PROSITE" id="PS00113">
    <property type="entry name" value="ADENYLATE_KINASE"/>
    <property type="match status" value="1"/>
</dbReference>
<feature type="region of interest" description="Disordered" evidence="8">
    <location>
        <begin position="37"/>
        <end position="72"/>
    </location>
</feature>
<dbReference type="PANTHER" id="PTHR23359">
    <property type="entry name" value="NUCLEOTIDE KINASE"/>
    <property type="match status" value="1"/>
</dbReference>
<feature type="region of interest" description="NMPbind" evidence="7">
    <location>
        <begin position="104"/>
        <end position="133"/>
    </location>
</feature>
<proteinExistence type="inferred from homology"/>
<dbReference type="InterPro" id="IPR000850">
    <property type="entry name" value="Adenylat/UMP-CMP_kin"/>
</dbReference>
<keyword evidence="11" id="KW-1185">Reference proteome</keyword>
<keyword evidence="3 7" id="KW-0547">Nucleotide-binding</keyword>
<dbReference type="InterPro" id="IPR027417">
    <property type="entry name" value="P-loop_NTPase"/>
</dbReference>
<feature type="binding site" evidence="7">
    <location>
        <position position="165"/>
    </location>
    <ligand>
        <name>AMP</name>
        <dbReference type="ChEBI" id="CHEBI:456215"/>
    </ligand>
</feature>
<dbReference type="InterPro" id="IPR007862">
    <property type="entry name" value="Adenylate_kinase_lid-dom"/>
</dbReference>
<dbReference type="NCBIfam" id="NF001381">
    <property type="entry name" value="PRK00279.1-3"/>
    <property type="match status" value="1"/>
</dbReference>
<dbReference type="PRINTS" id="PR00094">
    <property type="entry name" value="ADENYLTKNASE"/>
</dbReference>
<reference evidence="10" key="1">
    <citation type="submission" date="2022-07" db="EMBL/GenBank/DDBJ databases">
        <title>Phylogenomic reconstructions and comparative analyses of Kickxellomycotina fungi.</title>
        <authorList>
            <person name="Reynolds N.K."/>
            <person name="Stajich J.E."/>
            <person name="Barry K."/>
            <person name="Grigoriev I.V."/>
            <person name="Crous P."/>
            <person name="Smith M.E."/>
        </authorList>
    </citation>
    <scope>NUCLEOTIDE SEQUENCE</scope>
    <source>
        <strain evidence="10">CBS 109367</strain>
    </source>
</reference>
<dbReference type="GO" id="GO:0046033">
    <property type="term" value="P:AMP metabolic process"/>
    <property type="evidence" value="ECO:0007669"/>
    <property type="project" value="UniProtKB-UniRule"/>
</dbReference>
<evidence type="ECO:0000256" key="8">
    <source>
        <dbReference type="SAM" id="MobiDB-lite"/>
    </source>
</evidence>
<protein>
    <recommendedName>
        <fullName evidence="7">GTP:AMP phosphotransferase, mitochondrial</fullName>
        <ecNumber evidence="7">2.7.4.10</ecNumber>
    </recommendedName>
    <alternativeName>
        <fullName evidence="7">Adenylate kinase 3</fullName>
        <shortName evidence="7">AK 3</shortName>
    </alternativeName>
</protein>
<dbReference type="NCBIfam" id="NF011100">
    <property type="entry name" value="PRK14527.1"/>
    <property type="match status" value="1"/>
</dbReference>
<accession>A0A9W8L5H5</accession>
<dbReference type="GO" id="GO:0046039">
    <property type="term" value="P:GTP metabolic process"/>
    <property type="evidence" value="ECO:0007669"/>
    <property type="project" value="UniProtKB-UniRule"/>
</dbReference>
<feature type="binding site" evidence="7">
    <location>
        <position position="233"/>
    </location>
    <ligand>
        <name>AMP</name>
        <dbReference type="ChEBI" id="CHEBI:456215"/>
    </ligand>
</feature>
<dbReference type="HAMAP" id="MF_00235">
    <property type="entry name" value="Adenylate_kinase_Adk"/>
    <property type="match status" value="1"/>
</dbReference>
<evidence type="ECO:0000259" key="9">
    <source>
        <dbReference type="Pfam" id="PF05191"/>
    </source>
</evidence>
<dbReference type="OrthoDB" id="439792at2759"/>
<evidence type="ECO:0000256" key="5">
    <source>
        <dbReference type="ARBA" id="ARBA00023128"/>
    </source>
</evidence>
<dbReference type="SUPFAM" id="SSF52540">
    <property type="entry name" value="P-loop containing nucleoside triphosphate hydrolases"/>
    <property type="match status" value="1"/>
</dbReference>
<evidence type="ECO:0000256" key="4">
    <source>
        <dbReference type="ARBA" id="ARBA00022777"/>
    </source>
</evidence>
<keyword evidence="4 7" id="KW-0418">Kinase</keyword>
<feature type="binding site" evidence="7">
    <location>
        <begin position="84"/>
        <end position="89"/>
    </location>
    <ligand>
        <name>GTP</name>
        <dbReference type="ChEBI" id="CHEBI:37565"/>
    </ligand>
</feature>
<name>A0A9W8L5H5_9FUNG</name>
<dbReference type="NCBIfam" id="TIGR01351">
    <property type="entry name" value="adk"/>
    <property type="match status" value="1"/>
</dbReference>
<evidence type="ECO:0000313" key="11">
    <source>
        <dbReference type="Proteomes" id="UP001151516"/>
    </source>
</evidence>
<feature type="binding site" evidence="7">
    <location>
        <begin position="158"/>
        <end position="161"/>
    </location>
    <ligand>
        <name>AMP</name>
        <dbReference type="ChEBI" id="CHEBI:456215"/>
    </ligand>
</feature>
<keyword evidence="2 7" id="KW-0808">Transferase</keyword>
<evidence type="ECO:0000256" key="1">
    <source>
        <dbReference type="ARBA" id="ARBA00004305"/>
    </source>
</evidence>
<comment type="function">
    <text evidence="7">Involved in maintaining the homeostasis of cellular nucleotides by catalyzing the interconversion of nucleoside phosphates. Has GTP:AMP phosphotransferase and ITP:AMP phosphotransferase activities.</text>
</comment>
<keyword evidence="5 7" id="KW-0496">Mitochondrion</keyword>
<dbReference type="Proteomes" id="UP001151516">
    <property type="component" value="Unassembled WGS sequence"/>
</dbReference>
<feature type="binding site" evidence="7">
    <location>
        <position position="110"/>
    </location>
    <ligand>
        <name>AMP</name>
        <dbReference type="ChEBI" id="CHEBI:456215"/>
    </ligand>
</feature>
<dbReference type="GO" id="GO:0005524">
    <property type="term" value="F:ATP binding"/>
    <property type="evidence" value="ECO:0007669"/>
    <property type="project" value="InterPro"/>
</dbReference>
<dbReference type="GO" id="GO:0006172">
    <property type="term" value="P:ADP biosynthetic process"/>
    <property type="evidence" value="ECO:0007669"/>
    <property type="project" value="UniProtKB-UniRule"/>
</dbReference>
<dbReference type="CDD" id="cd01428">
    <property type="entry name" value="ADK"/>
    <property type="match status" value="1"/>
</dbReference>
<comment type="similarity">
    <text evidence="7">Belongs to the adenylate kinase family. AK3 subfamily.</text>
</comment>
<feature type="binding site" evidence="7">
    <location>
        <begin position="131"/>
        <end position="133"/>
    </location>
    <ligand>
        <name>AMP</name>
        <dbReference type="ChEBI" id="CHEBI:456215"/>
    </ligand>
</feature>
<feature type="binding site" evidence="7">
    <location>
        <position position="200"/>
    </location>
    <ligand>
        <name>GTP</name>
        <dbReference type="ChEBI" id="CHEBI:37565"/>
    </ligand>
</feature>
<dbReference type="Gene3D" id="3.40.50.300">
    <property type="entry name" value="P-loop containing nucleotide triphosphate hydrolases"/>
    <property type="match status" value="1"/>
</dbReference>
<feature type="binding site" evidence="7">
    <location>
        <position position="105"/>
    </location>
    <ligand>
        <name>AMP</name>
        <dbReference type="ChEBI" id="CHEBI:456215"/>
    </ligand>
</feature>
<feature type="compositionally biased region" description="Low complexity" evidence="8">
    <location>
        <begin position="39"/>
        <end position="55"/>
    </location>
</feature>
<evidence type="ECO:0000256" key="3">
    <source>
        <dbReference type="ARBA" id="ARBA00022741"/>
    </source>
</evidence>
<dbReference type="FunFam" id="3.40.50.300:FF:000106">
    <property type="entry name" value="Adenylate kinase mitochondrial"/>
    <property type="match status" value="1"/>
</dbReference>
<evidence type="ECO:0000256" key="6">
    <source>
        <dbReference type="ARBA" id="ARBA00023134"/>
    </source>
</evidence>
<dbReference type="EMBL" id="JANBTX010000057">
    <property type="protein sequence ID" value="KAJ2687994.1"/>
    <property type="molecule type" value="Genomic_DNA"/>
</dbReference>
<dbReference type="HAMAP" id="MF_03169">
    <property type="entry name" value="Adenylate_kinase_AK3"/>
    <property type="match status" value="1"/>
</dbReference>
<dbReference type="Pfam" id="PF05191">
    <property type="entry name" value="ADK_lid"/>
    <property type="match status" value="1"/>
</dbReference>
<evidence type="ECO:0000313" key="10">
    <source>
        <dbReference type="EMBL" id="KAJ2687994.1"/>
    </source>
</evidence>
<dbReference type="InterPro" id="IPR028586">
    <property type="entry name" value="AK3/Ak4_mitochondrial"/>
</dbReference>
<dbReference type="InterPro" id="IPR006259">
    <property type="entry name" value="Adenyl_kin_sub"/>
</dbReference>
<organism evidence="10 11">
    <name type="scientific">Coemansia spiralis</name>
    <dbReference type="NCBI Taxonomy" id="417178"/>
    <lineage>
        <taxon>Eukaryota</taxon>
        <taxon>Fungi</taxon>
        <taxon>Fungi incertae sedis</taxon>
        <taxon>Zoopagomycota</taxon>
        <taxon>Kickxellomycotina</taxon>
        <taxon>Kickxellomycetes</taxon>
        <taxon>Kickxellales</taxon>
        <taxon>Kickxellaceae</taxon>
        <taxon>Coemansia</taxon>
    </lineage>
</organism>
<dbReference type="GO" id="GO:0005759">
    <property type="term" value="C:mitochondrial matrix"/>
    <property type="evidence" value="ECO:0007669"/>
    <property type="project" value="UniProtKB-SubCell"/>
</dbReference>
<dbReference type="GO" id="GO:0005525">
    <property type="term" value="F:GTP binding"/>
    <property type="evidence" value="ECO:0007669"/>
    <property type="project" value="UniProtKB-KW"/>
</dbReference>
<gene>
    <name evidence="7 10" type="primary">ADK2</name>
    <name evidence="10" type="ORF">IWW39_002532</name>
</gene>
<dbReference type="GO" id="GO:0004017">
    <property type="term" value="F:AMP kinase activity"/>
    <property type="evidence" value="ECO:0007669"/>
    <property type="project" value="InterPro"/>
</dbReference>
<feature type="binding site" evidence="7">
    <location>
        <position position="244"/>
    </location>
    <ligand>
        <name>AMP</name>
        <dbReference type="ChEBI" id="CHEBI:456215"/>
    </ligand>
</feature>
<sequence length="289" mass="31674">MLPSGLLRLGCADAAATSTRALGRPRQIGLTPGALRYQSTTSSTSEATATNDESSNAQFITQRQIQSRPRSGTPVRMLILGAPGAGKGTQSSRIREHFGITTISSGDVLRRNIAQGTDAGLLAQRAVANGELVTDELIVELIRNELATLPRSNWLLDGFPRNIAQAQALDAMLESTNQSLNAVVNLVVPEDVILHRIVERYVHVPSGRVYNLTYNPPSVAGRDDVTGEPLEHRPDDNPESFRRRLQQYHEVTEPLLDYYRRTGILTSFAGTTSDVIFPMLHAYMDARLD</sequence>
<keyword evidence="6 7" id="KW-0342">GTP-binding</keyword>
<evidence type="ECO:0000256" key="7">
    <source>
        <dbReference type="HAMAP-Rule" id="MF_03169"/>
    </source>
</evidence>
<feature type="region of interest" description="Disordered" evidence="8">
    <location>
        <begin position="220"/>
        <end position="239"/>
    </location>
</feature>
<feature type="domain" description="Adenylate kinase active site lid" evidence="9">
    <location>
        <begin position="200"/>
        <end position="235"/>
    </location>
</feature>
<comment type="subunit">
    <text evidence="7">Monomer.</text>
</comment>